<feature type="transmembrane region" description="Helical" evidence="1">
    <location>
        <begin position="390"/>
        <end position="408"/>
    </location>
</feature>
<dbReference type="InterPro" id="IPR002823">
    <property type="entry name" value="DUF112_TM"/>
</dbReference>
<feature type="transmembrane region" description="Helical" evidence="1">
    <location>
        <begin position="145"/>
        <end position="161"/>
    </location>
</feature>
<accession>A0AAU0UM36</accession>
<dbReference type="Pfam" id="PF01970">
    <property type="entry name" value="TctA"/>
    <property type="match status" value="1"/>
</dbReference>
<dbReference type="KEGG" id="dbc:MFMK1_001407"/>
<dbReference type="Proteomes" id="UP001329915">
    <property type="component" value="Chromosome"/>
</dbReference>
<evidence type="ECO:0000256" key="1">
    <source>
        <dbReference type="SAM" id="Phobius"/>
    </source>
</evidence>
<dbReference type="AlphaFoldDB" id="A0AAU0UM36"/>
<reference evidence="3 4" key="1">
    <citation type="submission" date="2023-04" db="EMBL/GenBank/DDBJ databases">
        <authorList>
            <person name="Hsu D."/>
        </authorList>
    </citation>
    <scope>NUCLEOTIDE SEQUENCE [LARGE SCALE GENOMIC DNA]</scope>
    <source>
        <strain evidence="3 4">MK1</strain>
    </source>
</reference>
<proteinExistence type="predicted"/>
<feature type="transmembrane region" description="Helical" evidence="1">
    <location>
        <begin position="107"/>
        <end position="133"/>
    </location>
</feature>
<dbReference type="PANTHER" id="PTHR35342">
    <property type="entry name" value="TRICARBOXYLIC TRANSPORT PROTEIN"/>
    <property type="match status" value="1"/>
</dbReference>
<feature type="domain" description="DUF112" evidence="2">
    <location>
        <begin position="19"/>
        <end position="440"/>
    </location>
</feature>
<evidence type="ECO:0000313" key="4">
    <source>
        <dbReference type="Proteomes" id="UP001329915"/>
    </source>
</evidence>
<gene>
    <name evidence="3" type="ORF">MFMK1_001407</name>
</gene>
<keyword evidence="1" id="KW-0472">Membrane</keyword>
<feature type="transmembrane region" description="Helical" evidence="1">
    <location>
        <begin position="59"/>
        <end position="80"/>
    </location>
</feature>
<name>A0AAU0UM36_9FIRM</name>
<feature type="transmembrane region" description="Helical" evidence="1">
    <location>
        <begin position="320"/>
        <end position="343"/>
    </location>
</feature>
<feature type="transmembrane region" description="Helical" evidence="1">
    <location>
        <begin position="20"/>
        <end position="53"/>
    </location>
</feature>
<keyword evidence="1" id="KW-1133">Transmembrane helix</keyword>
<feature type="transmembrane region" description="Helical" evidence="1">
    <location>
        <begin position="474"/>
        <end position="494"/>
    </location>
</feature>
<dbReference type="RefSeq" id="WP_366924430.1">
    <property type="nucleotide sequence ID" value="NZ_CP121694.1"/>
</dbReference>
<feature type="transmembrane region" description="Helical" evidence="1">
    <location>
        <begin position="355"/>
        <end position="378"/>
    </location>
</feature>
<feature type="transmembrane region" description="Helical" evidence="1">
    <location>
        <begin position="254"/>
        <end position="272"/>
    </location>
</feature>
<dbReference type="PANTHER" id="PTHR35342:SF5">
    <property type="entry name" value="TRICARBOXYLIC TRANSPORT PROTEIN"/>
    <property type="match status" value="1"/>
</dbReference>
<protein>
    <submittedName>
        <fullName evidence="3">Tripartite tricarboxylate transporter permease</fullName>
    </submittedName>
</protein>
<feature type="transmembrane region" description="Helical" evidence="1">
    <location>
        <begin position="168"/>
        <end position="186"/>
    </location>
</feature>
<dbReference type="EMBL" id="CP121694">
    <property type="protein sequence ID" value="WRO21597.1"/>
    <property type="molecule type" value="Genomic_DNA"/>
</dbReference>
<feature type="transmembrane region" description="Helical" evidence="1">
    <location>
        <begin position="415"/>
        <end position="431"/>
    </location>
</feature>
<evidence type="ECO:0000313" key="3">
    <source>
        <dbReference type="EMBL" id="WRO21597.1"/>
    </source>
</evidence>
<keyword evidence="1" id="KW-0812">Transmembrane</keyword>
<sequence length="517" mass="53836">MVENFAGALGHIFNLYNFMLMTLGVAVGIVVGALPGLTATMALAVLVPFTFIMDPATGLMTLGGIYVGAIYGGCISAILINTPGTPSAIATTFDGYPLAQKGKGEHALVAAAFSSGVGGVIGALVLIFLAPLLVEVALKFGPPEYFWLAIFGLTIISTLAAKSILKGLIGGALGLLVSTVGLAPIGGEMRYTFGFYQLQGGIELIVALIGFFCIPEILNMIADKKIGSGQVGKLQSRTGVAGSVMMALIKQPVLLIRSAIIGAFVGIVPGAGGNVAGLVSYNEAVRWSKDSEKFGTGMLEGVAASEAANNSEVGGSLVPLLTLGIPGAPPAAVIMGALLLHGLRPGPDLFIQHGAITYTFLLSLVVANVVMFVLGFFGAKHIARMINLPANYLAPLIAFMTVIGSYAIRNNMLDVVIMVTMGLAGYILRRLDFHPGPIVLGMILGPIAEKGLVQSLMLARSQESIAVVFFTRPISLVLIILCIISAAWPVVAGFRKKHSERLREQTVDGTREVTADG</sequence>
<organism evidence="3 4">
    <name type="scientific">Metallumcola ferriviriculae</name>
    <dbReference type="NCBI Taxonomy" id="3039180"/>
    <lineage>
        <taxon>Bacteria</taxon>
        <taxon>Bacillati</taxon>
        <taxon>Bacillota</taxon>
        <taxon>Clostridia</taxon>
        <taxon>Neomoorellales</taxon>
        <taxon>Desulfitibacteraceae</taxon>
        <taxon>Metallumcola</taxon>
    </lineage>
</organism>
<feature type="transmembrane region" description="Helical" evidence="1">
    <location>
        <begin position="198"/>
        <end position="218"/>
    </location>
</feature>
<keyword evidence="4" id="KW-1185">Reference proteome</keyword>
<evidence type="ECO:0000259" key="2">
    <source>
        <dbReference type="Pfam" id="PF01970"/>
    </source>
</evidence>